<organism evidence="2">
    <name type="scientific">viral metagenome</name>
    <dbReference type="NCBI Taxonomy" id="1070528"/>
    <lineage>
        <taxon>unclassified sequences</taxon>
        <taxon>metagenomes</taxon>
        <taxon>organismal metagenomes</taxon>
    </lineage>
</organism>
<proteinExistence type="predicted"/>
<feature type="transmembrane region" description="Helical" evidence="1">
    <location>
        <begin position="133"/>
        <end position="152"/>
    </location>
</feature>
<sequence length="255" mass="28461">MAEGDVSSVEMFNAIIDENGSGILEFWIMLLTVALVCTKYILLPSQPLDESTNPSMMRKKNIFITVAYILAIILFVTYINFNNYKSVCSVGKGDDLSSDAMYFIVMISVFPWLSILGICFAILNVLPGWKAPFSNTFGYFITMFLLGGQHMVNEILNISDTKDENKAIQLVLENNFGNLINDYTPANIEEFRKLGSDVGAAKLKTKPYSSAVKTYNNIAKLILLKDYIAEGIWFVLMGLFVINLTNNYVGTQACL</sequence>
<reference evidence="2" key="1">
    <citation type="journal article" date="2020" name="Nature">
        <title>Giant virus diversity and host interactions through global metagenomics.</title>
        <authorList>
            <person name="Schulz F."/>
            <person name="Roux S."/>
            <person name="Paez-Espino D."/>
            <person name="Jungbluth S."/>
            <person name="Walsh D.A."/>
            <person name="Denef V.J."/>
            <person name="McMahon K.D."/>
            <person name="Konstantinidis K.T."/>
            <person name="Eloe-Fadrosh E.A."/>
            <person name="Kyrpides N.C."/>
            <person name="Woyke T."/>
        </authorList>
    </citation>
    <scope>NUCLEOTIDE SEQUENCE</scope>
    <source>
        <strain evidence="2">GVMAG-M-3300020166-18</strain>
    </source>
</reference>
<feature type="transmembrane region" description="Helical" evidence="1">
    <location>
        <begin position="101"/>
        <end position="126"/>
    </location>
</feature>
<keyword evidence="1" id="KW-1133">Transmembrane helix</keyword>
<protein>
    <submittedName>
        <fullName evidence="2">Uncharacterized protein</fullName>
    </submittedName>
</protein>
<dbReference type="EMBL" id="MN739271">
    <property type="protein sequence ID" value="QHS96348.1"/>
    <property type="molecule type" value="Genomic_DNA"/>
</dbReference>
<accession>A0A6C0BY63</accession>
<feature type="transmembrane region" description="Helical" evidence="1">
    <location>
        <begin position="62"/>
        <end position="81"/>
    </location>
</feature>
<keyword evidence="1" id="KW-0812">Transmembrane</keyword>
<evidence type="ECO:0000313" key="2">
    <source>
        <dbReference type="EMBL" id="QHS96348.1"/>
    </source>
</evidence>
<name>A0A6C0BY63_9ZZZZ</name>
<dbReference type="AlphaFoldDB" id="A0A6C0BY63"/>
<evidence type="ECO:0000256" key="1">
    <source>
        <dbReference type="SAM" id="Phobius"/>
    </source>
</evidence>
<feature type="transmembrane region" description="Helical" evidence="1">
    <location>
        <begin position="20"/>
        <end position="42"/>
    </location>
</feature>
<keyword evidence="1" id="KW-0472">Membrane</keyword>
<feature type="transmembrane region" description="Helical" evidence="1">
    <location>
        <begin position="231"/>
        <end position="249"/>
    </location>
</feature>